<organism evidence="2 3">
    <name type="scientific">Penicillium capsulatum</name>
    <dbReference type="NCBI Taxonomy" id="69766"/>
    <lineage>
        <taxon>Eukaryota</taxon>
        <taxon>Fungi</taxon>
        <taxon>Dikarya</taxon>
        <taxon>Ascomycota</taxon>
        <taxon>Pezizomycotina</taxon>
        <taxon>Eurotiomycetes</taxon>
        <taxon>Eurotiomycetidae</taxon>
        <taxon>Eurotiales</taxon>
        <taxon>Aspergillaceae</taxon>
        <taxon>Penicillium</taxon>
    </lineage>
</organism>
<dbReference type="AlphaFoldDB" id="A0A9W9HP77"/>
<feature type="compositionally biased region" description="Basic and acidic residues" evidence="1">
    <location>
        <begin position="230"/>
        <end position="250"/>
    </location>
</feature>
<name>A0A9W9HP77_9EURO</name>
<feature type="region of interest" description="Disordered" evidence="1">
    <location>
        <begin position="137"/>
        <end position="297"/>
    </location>
</feature>
<sequence length="633" mass="69764">MVEPKPLKRWARKLCPVPSVLRKKPSSTCPTDEEIVVPQAAPAIREQHARFGRLKLRQSTIFDKVGQWWKAAYPSSSVAQSEGESSDLEVLQTGQWWKAAYPSSPPRPSSRSPVPAEVPSSQSEFLRTGQWWAAAYAPSSPSNRPSSPSVPAEIASSSVIKAEPGTSEQQLGRVPEYQDSQAPPVALGSSDRNPVQQASPAIKVEPEVTPMPPFTSSSGRPPSMAATPERAGKFTGLHEEKRASKRMRDEGTDDSVAGTPMKRPKVERSPSPLNFGSSLGGTSSVAAAFNSSGSGTGFVAEDRLAIKRERNKDETDVHEEPAKRTKLEERPDSPAYSPSASSDEEEVVVPEKERDDLLNVLTREKALRLTKAFKVPAMFDMGTEEKNLYLNLALRGCKPVMAEHWRKDFTTLPESLFALEENQSPEEAKDPLLKALGQFDFSAIRAFKDLLDVGIHARDCQSLNVEPEMRTKRAIQRYLRWAVSDQGPQNSAKTIPVHAIQVRKPGQDTIQCMEKLKAKLQSMTARFHEALAMSSDRWYPVLIGFMLCGPVTTLVSLDTNPASPAWHECDSVPMKVIGSFDLSERDEDVWNALAIAIATIHTRDTMARLAKSNTGPEFPRFRSSHEQDDGDDA</sequence>
<evidence type="ECO:0000313" key="3">
    <source>
        <dbReference type="Proteomes" id="UP001146351"/>
    </source>
</evidence>
<dbReference type="EMBL" id="JAPQKO010000008">
    <property type="protein sequence ID" value="KAJ5152355.1"/>
    <property type="molecule type" value="Genomic_DNA"/>
</dbReference>
<feature type="compositionally biased region" description="Basic and acidic residues" evidence="1">
    <location>
        <begin position="309"/>
        <end position="332"/>
    </location>
</feature>
<feature type="compositionally biased region" description="Polar residues" evidence="1">
    <location>
        <begin position="271"/>
        <end position="293"/>
    </location>
</feature>
<feature type="region of interest" description="Disordered" evidence="1">
    <location>
        <begin position="612"/>
        <end position="633"/>
    </location>
</feature>
<feature type="compositionally biased region" description="Polar residues" evidence="1">
    <location>
        <begin position="190"/>
        <end position="199"/>
    </location>
</feature>
<keyword evidence="3" id="KW-1185">Reference proteome</keyword>
<protein>
    <submittedName>
        <fullName evidence="2">Uncharacterized protein</fullName>
    </submittedName>
</protein>
<dbReference type="Proteomes" id="UP001146351">
    <property type="component" value="Unassembled WGS sequence"/>
</dbReference>
<feature type="compositionally biased region" description="Low complexity" evidence="1">
    <location>
        <begin position="137"/>
        <end position="152"/>
    </location>
</feature>
<proteinExistence type="predicted"/>
<accession>A0A9W9HP77</accession>
<comment type="caution">
    <text evidence="2">The sequence shown here is derived from an EMBL/GenBank/DDBJ whole genome shotgun (WGS) entry which is preliminary data.</text>
</comment>
<reference evidence="2" key="1">
    <citation type="submission" date="2022-11" db="EMBL/GenBank/DDBJ databases">
        <authorList>
            <person name="Petersen C."/>
        </authorList>
    </citation>
    <scope>NUCLEOTIDE SEQUENCE</scope>
    <source>
        <strain evidence="2">IBT 21917</strain>
    </source>
</reference>
<reference evidence="2" key="2">
    <citation type="journal article" date="2023" name="IMA Fungus">
        <title>Comparative genomic study of the Penicillium genus elucidates a diverse pangenome and 15 lateral gene transfer events.</title>
        <authorList>
            <person name="Petersen C."/>
            <person name="Sorensen T."/>
            <person name="Nielsen M.R."/>
            <person name="Sondergaard T.E."/>
            <person name="Sorensen J.L."/>
            <person name="Fitzpatrick D.A."/>
            <person name="Frisvad J.C."/>
            <person name="Nielsen K.L."/>
        </authorList>
    </citation>
    <scope>NUCLEOTIDE SEQUENCE</scope>
    <source>
        <strain evidence="2">IBT 21917</strain>
    </source>
</reference>
<feature type="region of interest" description="Disordered" evidence="1">
    <location>
        <begin position="99"/>
        <end position="122"/>
    </location>
</feature>
<gene>
    <name evidence="2" type="ORF">N7492_010650</name>
</gene>
<feature type="region of interest" description="Disordered" evidence="1">
    <location>
        <begin position="309"/>
        <end position="351"/>
    </location>
</feature>
<evidence type="ECO:0000313" key="2">
    <source>
        <dbReference type="EMBL" id="KAJ5152355.1"/>
    </source>
</evidence>
<feature type="compositionally biased region" description="Low complexity" evidence="1">
    <location>
        <begin position="109"/>
        <end position="121"/>
    </location>
</feature>
<evidence type="ECO:0000256" key="1">
    <source>
        <dbReference type="SAM" id="MobiDB-lite"/>
    </source>
</evidence>
<dbReference type="OrthoDB" id="5286775at2759"/>